<dbReference type="InterPro" id="IPR000914">
    <property type="entry name" value="SBP_5_dom"/>
</dbReference>
<dbReference type="GO" id="GO:0015833">
    <property type="term" value="P:peptide transport"/>
    <property type="evidence" value="ECO:0007669"/>
    <property type="project" value="TreeGrafter"/>
</dbReference>
<organism evidence="3 4">
    <name type="scientific">Haloferax massiliensis</name>
    <dbReference type="NCBI Taxonomy" id="1476858"/>
    <lineage>
        <taxon>Archaea</taxon>
        <taxon>Methanobacteriati</taxon>
        <taxon>Methanobacteriota</taxon>
        <taxon>Stenosarchaea group</taxon>
        <taxon>Halobacteria</taxon>
        <taxon>Halobacteriales</taxon>
        <taxon>Haloferacaceae</taxon>
        <taxon>Haloferax</taxon>
    </lineage>
</organism>
<feature type="region of interest" description="Disordered" evidence="1">
    <location>
        <begin position="47"/>
        <end position="76"/>
    </location>
</feature>
<keyword evidence="4" id="KW-1185">Reference proteome</keyword>
<feature type="compositionally biased region" description="Gly residues" evidence="1">
    <location>
        <begin position="47"/>
        <end position="68"/>
    </location>
</feature>
<dbReference type="SUPFAM" id="SSF53850">
    <property type="entry name" value="Periplasmic binding protein-like II"/>
    <property type="match status" value="1"/>
</dbReference>
<dbReference type="InterPro" id="IPR039424">
    <property type="entry name" value="SBP_5"/>
</dbReference>
<proteinExistence type="predicted"/>
<dbReference type="PANTHER" id="PTHR30290">
    <property type="entry name" value="PERIPLASMIC BINDING COMPONENT OF ABC TRANSPORTER"/>
    <property type="match status" value="1"/>
</dbReference>
<dbReference type="GO" id="GO:1904680">
    <property type="term" value="F:peptide transmembrane transporter activity"/>
    <property type="evidence" value="ECO:0007669"/>
    <property type="project" value="TreeGrafter"/>
</dbReference>
<dbReference type="Gene3D" id="3.40.190.10">
    <property type="entry name" value="Periplasmic binding protein-like II"/>
    <property type="match status" value="1"/>
</dbReference>
<feature type="domain" description="Solute-binding protein family 5" evidence="2">
    <location>
        <begin position="132"/>
        <end position="496"/>
    </location>
</feature>
<evidence type="ECO:0000313" key="3">
    <source>
        <dbReference type="EMBL" id="CQR48649.1"/>
    </source>
</evidence>
<evidence type="ECO:0000259" key="2">
    <source>
        <dbReference type="Pfam" id="PF00496"/>
    </source>
</evidence>
<dbReference type="Proteomes" id="UP000198902">
    <property type="component" value="Unassembled WGS sequence"/>
</dbReference>
<dbReference type="Gene3D" id="3.10.105.10">
    <property type="entry name" value="Dipeptide-binding Protein, Domain 3"/>
    <property type="match status" value="1"/>
</dbReference>
<protein>
    <submittedName>
        <fullName evidence="3">Oligopeptide-binding protein OppA</fullName>
    </submittedName>
</protein>
<evidence type="ECO:0000256" key="1">
    <source>
        <dbReference type="SAM" id="MobiDB-lite"/>
    </source>
</evidence>
<name>A0A0D6JL86_9EURY</name>
<reference evidence="4" key="1">
    <citation type="submission" date="2015-03" db="EMBL/GenBank/DDBJ databases">
        <authorList>
            <person name="Urmite Genomes"/>
        </authorList>
    </citation>
    <scope>NUCLEOTIDE SEQUENCE [LARGE SCALE GENOMIC DNA]</scope>
    <source>
        <strain evidence="4">Arc-Hr</strain>
    </source>
</reference>
<sequence length="616" mass="67546">MGVVCYQYVMSDSTGRFSDLISRRSFVELTGATGIAALAGCSGASTGGGTTDDGGSNGDTTGSNGGETGGDDSETRGATVLDKKMVGATNNGVPTNLHLNPEATQNYDPRAGNFVFERFAAYNFSTGEFELAALDSWSIDGQTVTLTLRDDLLWDTGEDVTARDVLTQFRLMKKMNTSLWDFTESVERGEDDKTVVLNLKRPSNPEVIKHTLANGSLRLFAYHPTFERFLDKDAEALQQFKYEGDVVASGPFSVASKSKQSWELTRNPEYYGADNVNFAGISLLSRADNTALQQGLMGRELDFVTSLFAPPKIVNNFPDSVEEVTISAKWGYGVLFNHDDPDFGKRNVRQAVAHVINRQQVVENAGPRTKAPAPKVTGIAPDDQESWLGDAYDTFESYGMAASQTDKAASLLREAGYSKEDGTWTHSSGRTLGGTYYTPAGWTDWTTATNTVVDQLNAFGFDFEISQKPTGDFFGGYIESNFKIGAFYWMPGGARSSFPYFPLRWQLTNPDIDGGHNFPEGEQTVPGMDGGETTIDPLSVVQEISTTQDRAATEELIKRVAWHHNQNLPVLGLVAKFEQSWLTTDEWDVPAEGSDDRAIKWPSEWLPRQGQLTAER</sequence>
<gene>
    <name evidence="3" type="primary">oppA_1</name>
    <name evidence="3" type="ORF">BN996_00096</name>
</gene>
<feature type="region of interest" description="Disordered" evidence="1">
    <location>
        <begin position="591"/>
        <end position="616"/>
    </location>
</feature>
<evidence type="ECO:0000313" key="4">
    <source>
        <dbReference type="Proteomes" id="UP000198902"/>
    </source>
</evidence>
<accession>A0A0D6JL86</accession>
<dbReference type="Pfam" id="PF00496">
    <property type="entry name" value="SBP_bac_5"/>
    <property type="match status" value="1"/>
</dbReference>
<dbReference type="EMBL" id="CSTE01000001">
    <property type="protein sequence ID" value="CQR48649.1"/>
    <property type="molecule type" value="Genomic_DNA"/>
</dbReference>
<dbReference type="AlphaFoldDB" id="A0A0D6JL86"/>